<dbReference type="STRING" id="1391653.AKJ08_0989"/>
<dbReference type="KEGG" id="vin:AKJ08_0989"/>
<reference evidence="2 3" key="1">
    <citation type="submission" date="2015-08" db="EMBL/GenBank/DDBJ databases">
        <authorList>
            <person name="Babu N.S."/>
            <person name="Beckwith C.J."/>
            <person name="Beseler K.G."/>
            <person name="Brison A."/>
            <person name="Carone J.V."/>
            <person name="Caskin T.P."/>
            <person name="Diamond M."/>
            <person name="Durham M.E."/>
            <person name="Foxe J.M."/>
            <person name="Go M."/>
            <person name="Henderson B.A."/>
            <person name="Jones I.B."/>
            <person name="McGettigan J.A."/>
            <person name="Micheletti S.J."/>
            <person name="Nasrallah M.E."/>
            <person name="Ortiz D."/>
            <person name="Piller C.R."/>
            <person name="Privatt S.R."/>
            <person name="Schneider S.L."/>
            <person name="Sharp S."/>
            <person name="Smith T.C."/>
            <person name="Stanton J.D."/>
            <person name="Ullery H.E."/>
            <person name="Wilson R.J."/>
            <person name="Serrano M.G."/>
            <person name="Buck G."/>
            <person name="Lee V."/>
            <person name="Wang Y."/>
            <person name="Carvalho R."/>
            <person name="Voegtly L."/>
            <person name="Shi R."/>
            <person name="Duckworth R."/>
            <person name="Johnson A."/>
            <person name="Loviza R."/>
            <person name="Walstead R."/>
            <person name="Shah Z."/>
            <person name="Kiflezghi M."/>
            <person name="Wade K."/>
            <person name="Ball S.L."/>
            <person name="Bradley K.W."/>
            <person name="Asai D.J."/>
            <person name="Bowman C.A."/>
            <person name="Russell D.A."/>
            <person name="Pope W.H."/>
            <person name="Jacobs-Sera D."/>
            <person name="Hendrix R.W."/>
            <person name="Hatfull G.F."/>
        </authorList>
    </citation>
    <scope>NUCLEOTIDE SEQUENCE [LARGE SCALE GENOMIC DNA]</scope>
    <source>
        <strain evidence="2 3">DSM 27710</strain>
    </source>
</reference>
<evidence type="ECO:0000313" key="3">
    <source>
        <dbReference type="Proteomes" id="UP000055590"/>
    </source>
</evidence>
<protein>
    <submittedName>
        <fullName evidence="2">Uncharacterized protein</fullName>
    </submittedName>
</protein>
<evidence type="ECO:0000256" key="1">
    <source>
        <dbReference type="SAM" id="Phobius"/>
    </source>
</evidence>
<dbReference type="RefSeq" id="WP_157370480.1">
    <property type="nucleotide sequence ID" value="NZ_CP012332.1"/>
</dbReference>
<keyword evidence="1" id="KW-0812">Transmembrane</keyword>
<feature type="transmembrane region" description="Helical" evidence="1">
    <location>
        <begin position="12"/>
        <end position="35"/>
    </location>
</feature>
<evidence type="ECO:0000313" key="2">
    <source>
        <dbReference type="EMBL" id="AKU90602.1"/>
    </source>
</evidence>
<dbReference type="AlphaFoldDB" id="A0A0K1PAS2"/>
<sequence length="129" mass="13486">MSNPLNKRELTASMVIGFLIGLPVAGMIAGFVAWVSLQRHAAELAGEFGLSEAVIVTETIEAGKPLDISALAKRPVPRLVASPNTVAPDEVNELIGQSPKVGFEKGDLLLRSAFGLAPRQAPEAAEAAE</sequence>
<organism evidence="2 3">
    <name type="scientific">Vulgatibacter incomptus</name>
    <dbReference type="NCBI Taxonomy" id="1391653"/>
    <lineage>
        <taxon>Bacteria</taxon>
        <taxon>Pseudomonadati</taxon>
        <taxon>Myxococcota</taxon>
        <taxon>Myxococcia</taxon>
        <taxon>Myxococcales</taxon>
        <taxon>Cystobacterineae</taxon>
        <taxon>Vulgatibacteraceae</taxon>
        <taxon>Vulgatibacter</taxon>
    </lineage>
</organism>
<proteinExistence type="predicted"/>
<gene>
    <name evidence="2" type="ORF">AKJ08_0989</name>
</gene>
<accession>A0A0K1PAS2</accession>
<keyword evidence="1" id="KW-0472">Membrane</keyword>
<keyword evidence="1" id="KW-1133">Transmembrane helix</keyword>
<keyword evidence="3" id="KW-1185">Reference proteome</keyword>
<dbReference type="Proteomes" id="UP000055590">
    <property type="component" value="Chromosome"/>
</dbReference>
<dbReference type="EMBL" id="CP012332">
    <property type="protein sequence ID" value="AKU90602.1"/>
    <property type="molecule type" value="Genomic_DNA"/>
</dbReference>
<name>A0A0K1PAS2_9BACT</name>